<organism evidence="1">
    <name type="scientific">Amblyomma cajennense</name>
    <name type="common">Cayenne tick</name>
    <name type="synonym">Acarus cajennensis</name>
    <dbReference type="NCBI Taxonomy" id="34607"/>
    <lineage>
        <taxon>Eukaryota</taxon>
        <taxon>Metazoa</taxon>
        <taxon>Ecdysozoa</taxon>
        <taxon>Arthropoda</taxon>
        <taxon>Chelicerata</taxon>
        <taxon>Arachnida</taxon>
        <taxon>Acari</taxon>
        <taxon>Parasitiformes</taxon>
        <taxon>Ixodida</taxon>
        <taxon>Ixodoidea</taxon>
        <taxon>Ixodidae</taxon>
        <taxon>Amblyomminae</taxon>
        <taxon>Amblyomma</taxon>
    </lineage>
</organism>
<accession>A0A023FD37</accession>
<dbReference type="EMBL" id="GBBK01005704">
    <property type="protein sequence ID" value="JAC18778.1"/>
    <property type="molecule type" value="mRNA"/>
</dbReference>
<sequence length="79" mass="8799">MLGNVLDEIIMVATTIVPLRVLLVILGHPVQSREACDLELGVNIIGSGIHLDNFHIFVSKLKKLSVACFRYYPPQHNSM</sequence>
<evidence type="ECO:0000313" key="1">
    <source>
        <dbReference type="EMBL" id="JAC18778.1"/>
    </source>
</evidence>
<protein>
    <submittedName>
        <fullName evidence="1">Putative secreted protein</fullName>
    </submittedName>
</protein>
<proteinExistence type="evidence at transcript level"/>
<reference evidence="1" key="1">
    <citation type="submission" date="2014-03" db="EMBL/GenBank/DDBJ databases">
        <title>The sialotranscriptome of Amblyomma triste, Amblyomma parvum and Amblyomma cajennense ticks, uncovered by 454-based RNA-seq.</title>
        <authorList>
            <person name="Garcia G.R."/>
            <person name="Gardinassi L.G."/>
            <person name="Ribeiro J.M."/>
            <person name="Anatriello E."/>
            <person name="Ferreira B.R."/>
            <person name="Moreira H.N."/>
            <person name="Mafra C."/>
            <person name="Olegario M.M."/>
            <person name="Szabo P.J."/>
            <person name="Miranda-Santos I.K."/>
            <person name="Maruyama S.R."/>
        </authorList>
    </citation>
    <scope>NUCLEOTIDE SEQUENCE</scope>
    <source>
        <strain evidence="1">Uberlandia</strain>
        <tissue evidence="1">Salivary glands</tissue>
    </source>
</reference>
<dbReference type="AlphaFoldDB" id="A0A023FD37"/>
<name>A0A023FD37_AMBCJ</name>